<evidence type="ECO:0000256" key="5">
    <source>
        <dbReference type="ARBA" id="ARBA00022989"/>
    </source>
</evidence>
<keyword evidence="9" id="KW-0653">Protein transport</keyword>
<dbReference type="Proteomes" id="UP001217089">
    <property type="component" value="Unassembled WGS sequence"/>
</dbReference>
<gene>
    <name evidence="10" type="ORF">KUTeg_009405</name>
</gene>
<comment type="subunit">
    <text evidence="9">Component of the TIM22 complex.</text>
</comment>
<keyword evidence="7" id="KW-0472">Membrane</keyword>
<protein>
    <recommendedName>
        <fullName evidence="9">Mitochondrial import inner membrane translocase subunit TIM22</fullName>
    </recommendedName>
</protein>
<comment type="caution">
    <text evidence="10">The sequence shown here is derived from an EMBL/GenBank/DDBJ whole genome shotgun (WGS) entry which is preliminary data.</text>
</comment>
<evidence type="ECO:0000313" key="10">
    <source>
        <dbReference type="EMBL" id="KAJ8312032.1"/>
    </source>
</evidence>
<organism evidence="10 11">
    <name type="scientific">Tegillarca granosa</name>
    <name type="common">Malaysian cockle</name>
    <name type="synonym">Anadara granosa</name>
    <dbReference type="NCBI Taxonomy" id="220873"/>
    <lineage>
        <taxon>Eukaryota</taxon>
        <taxon>Metazoa</taxon>
        <taxon>Spiralia</taxon>
        <taxon>Lophotrochozoa</taxon>
        <taxon>Mollusca</taxon>
        <taxon>Bivalvia</taxon>
        <taxon>Autobranchia</taxon>
        <taxon>Pteriomorphia</taxon>
        <taxon>Arcoida</taxon>
        <taxon>Arcoidea</taxon>
        <taxon>Arcidae</taxon>
        <taxon>Tegillarca</taxon>
    </lineage>
</organism>
<keyword evidence="5" id="KW-1133">Transmembrane helix</keyword>
<keyword evidence="9" id="KW-0813">Transport</keyword>
<dbReference type="EMBL" id="JARBDR010000440">
    <property type="protein sequence ID" value="KAJ8312032.1"/>
    <property type="molecule type" value="Genomic_DNA"/>
</dbReference>
<evidence type="ECO:0000256" key="6">
    <source>
        <dbReference type="ARBA" id="ARBA00023128"/>
    </source>
</evidence>
<proteinExistence type="inferred from homology"/>
<keyword evidence="3" id="KW-0812">Transmembrane</keyword>
<accession>A0ABQ9F6X9</accession>
<evidence type="ECO:0000256" key="3">
    <source>
        <dbReference type="ARBA" id="ARBA00022692"/>
    </source>
</evidence>
<comment type="subcellular location">
    <subcellularLocation>
        <location evidence="1 9">Mitochondrion inner membrane</location>
        <topology evidence="1 9">Multi-pass membrane protein</topology>
    </subcellularLocation>
</comment>
<dbReference type="Pfam" id="PF02466">
    <property type="entry name" value="Tim17"/>
    <property type="match status" value="1"/>
</dbReference>
<sequence length="173" mass="18544">MAAPMVNVGAAKEKEKEVKELTIDDVKHFSFIIDNVIGEKKPKKQFFFPLGGIPQIPKSREEIMIGAFFESCGFRTVASCLVGFALGGAFGLFTAGIDPMSTMTTETPTTRMVLKEMKARTISYGKNFALVGAMFAGTECCLESYRGKTELINGTISGGIVGGVLGLRGNITV</sequence>
<evidence type="ECO:0000313" key="11">
    <source>
        <dbReference type="Proteomes" id="UP001217089"/>
    </source>
</evidence>
<evidence type="ECO:0000256" key="8">
    <source>
        <dbReference type="ARBA" id="ARBA00024713"/>
    </source>
</evidence>
<evidence type="ECO:0000256" key="2">
    <source>
        <dbReference type="ARBA" id="ARBA00008444"/>
    </source>
</evidence>
<dbReference type="PANTHER" id="PTHR14110">
    <property type="entry name" value="MITOCHONDRIAL IMPORT INNER MEMBRANE TRANSLOCASE SUBUNIT TIM22"/>
    <property type="match status" value="1"/>
</dbReference>
<evidence type="ECO:0000256" key="1">
    <source>
        <dbReference type="ARBA" id="ARBA00004448"/>
    </source>
</evidence>
<keyword evidence="11" id="KW-1185">Reference proteome</keyword>
<keyword evidence="9" id="KW-0811">Translocation</keyword>
<comment type="similarity">
    <text evidence="2 9">Belongs to the Tim17/Tim22/Tim23 family.</text>
</comment>
<evidence type="ECO:0000256" key="7">
    <source>
        <dbReference type="ARBA" id="ARBA00023136"/>
    </source>
</evidence>
<comment type="function">
    <text evidence="8 9">Essential core component of the TIM22 complex, a complex that mediates the import and insertion of multi-pass transmembrane proteins into the mitochondrial inner membrane. In the TIM22 complex, it constitutes the voltage-activated and signal-gated channel. Forms a twin-pore translocase that uses the membrane potential as external driving force in 2 voltage-dependent steps.</text>
</comment>
<dbReference type="PANTHER" id="PTHR14110:SF0">
    <property type="entry name" value="MITOCHONDRIAL IMPORT INNER MEMBRANE TRANSLOCASE SUBUNIT TIM22"/>
    <property type="match status" value="1"/>
</dbReference>
<keyword evidence="4 9" id="KW-0999">Mitochondrion inner membrane</keyword>
<name>A0ABQ9F6X9_TEGGR</name>
<evidence type="ECO:0000256" key="9">
    <source>
        <dbReference type="RuleBase" id="RU367038"/>
    </source>
</evidence>
<dbReference type="InterPro" id="IPR039175">
    <property type="entry name" value="TIM22"/>
</dbReference>
<reference evidence="10 11" key="1">
    <citation type="submission" date="2022-12" db="EMBL/GenBank/DDBJ databases">
        <title>Chromosome-level genome of Tegillarca granosa.</title>
        <authorList>
            <person name="Kim J."/>
        </authorList>
    </citation>
    <scope>NUCLEOTIDE SEQUENCE [LARGE SCALE GENOMIC DNA]</scope>
    <source>
        <strain evidence="10">Teg-2019</strain>
        <tissue evidence="10">Adductor muscle</tissue>
    </source>
</reference>
<keyword evidence="6 9" id="KW-0496">Mitochondrion</keyword>
<evidence type="ECO:0000256" key="4">
    <source>
        <dbReference type="ARBA" id="ARBA00022792"/>
    </source>
</evidence>